<protein>
    <submittedName>
        <fullName evidence="2">Uncharacterized protein</fullName>
    </submittedName>
</protein>
<sequence>MGSSPYFKIRKQSAESTQKGSTGRFGVTTTFARREPYLDSFRVVVELREDNRRMGSGIIYYEIERCEKYNNFDKRADSDLAVVKTRRYHFDDEAFIHPLHSALFDPDHPYELLVESLLVLKRREPSAKKDSTPRGSGSSRREVRHPNTLPLTP</sequence>
<keyword evidence="3" id="KW-1185">Reference proteome</keyword>
<dbReference type="EMBL" id="JASCZI010000065">
    <property type="protein sequence ID" value="MED6108103.1"/>
    <property type="molecule type" value="Genomic_DNA"/>
</dbReference>
<evidence type="ECO:0000256" key="1">
    <source>
        <dbReference type="SAM" id="MobiDB-lite"/>
    </source>
</evidence>
<proteinExistence type="predicted"/>
<feature type="region of interest" description="Disordered" evidence="1">
    <location>
        <begin position="1"/>
        <end position="22"/>
    </location>
</feature>
<feature type="region of interest" description="Disordered" evidence="1">
    <location>
        <begin position="124"/>
        <end position="153"/>
    </location>
</feature>
<evidence type="ECO:0000313" key="3">
    <source>
        <dbReference type="Proteomes" id="UP001341840"/>
    </source>
</evidence>
<dbReference type="Proteomes" id="UP001341840">
    <property type="component" value="Unassembled WGS sequence"/>
</dbReference>
<reference evidence="2 3" key="1">
    <citation type="journal article" date="2023" name="Plants (Basel)">
        <title>Bridging the Gap: Combining Genomics and Transcriptomics Approaches to Understand Stylosanthes scabra, an Orphan Legume from the Brazilian Caatinga.</title>
        <authorList>
            <person name="Ferreira-Neto J.R.C."/>
            <person name="da Silva M.D."/>
            <person name="Binneck E."/>
            <person name="de Melo N.F."/>
            <person name="da Silva R.H."/>
            <person name="de Melo A.L.T.M."/>
            <person name="Pandolfi V."/>
            <person name="Bustamante F.O."/>
            <person name="Brasileiro-Vidal A.C."/>
            <person name="Benko-Iseppon A.M."/>
        </authorList>
    </citation>
    <scope>NUCLEOTIDE SEQUENCE [LARGE SCALE GENOMIC DNA]</scope>
    <source>
        <tissue evidence="2">Leaves</tissue>
    </source>
</reference>
<organism evidence="2 3">
    <name type="scientific">Stylosanthes scabra</name>
    <dbReference type="NCBI Taxonomy" id="79078"/>
    <lineage>
        <taxon>Eukaryota</taxon>
        <taxon>Viridiplantae</taxon>
        <taxon>Streptophyta</taxon>
        <taxon>Embryophyta</taxon>
        <taxon>Tracheophyta</taxon>
        <taxon>Spermatophyta</taxon>
        <taxon>Magnoliopsida</taxon>
        <taxon>eudicotyledons</taxon>
        <taxon>Gunneridae</taxon>
        <taxon>Pentapetalae</taxon>
        <taxon>rosids</taxon>
        <taxon>fabids</taxon>
        <taxon>Fabales</taxon>
        <taxon>Fabaceae</taxon>
        <taxon>Papilionoideae</taxon>
        <taxon>50 kb inversion clade</taxon>
        <taxon>dalbergioids sensu lato</taxon>
        <taxon>Dalbergieae</taxon>
        <taxon>Pterocarpus clade</taxon>
        <taxon>Stylosanthes</taxon>
    </lineage>
</organism>
<accession>A0ABU6Q9B4</accession>
<comment type="caution">
    <text evidence="2">The sequence shown here is derived from an EMBL/GenBank/DDBJ whole genome shotgun (WGS) entry which is preliminary data.</text>
</comment>
<evidence type="ECO:0000313" key="2">
    <source>
        <dbReference type="EMBL" id="MED6108103.1"/>
    </source>
</evidence>
<gene>
    <name evidence="2" type="ORF">PIB30_020373</name>
</gene>
<name>A0ABU6Q9B4_9FABA</name>